<dbReference type="Proteomes" id="UP001234602">
    <property type="component" value="Unassembled WGS sequence"/>
</dbReference>
<dbReference type="PANTHER" id="PTHR45866">
    <property type="entry name" value="DNA GYRASE/TOPOISOMERASE SUBUNIT B"/>
    <property type="match status" value="1"/>
</dbReference>
<gene>
    <name evidence="10 13" type="primary">parE</name>
    <name evidence="13" type="ORF">QUF89_17160</name>
</gene>
<feature type="binding site" evidence="10">
    <location>
        <position position="77"/>
    </location>
    <ligand>
        <name>ATP</name>
        <dbReference type="ChEBI" id="CHEBI:30616"/>
    </ligand>
</feature>
<feature type="site" description="Interaction with DNA" evidence="10">
    <location>
        <position position="627"/>
    </location>
</feature>
<dbReference type="GO" id="GO:0007059">
    <property type="term" value="P:chromosome segregation"/>
    <property type="evidence" value="ECO:0007669"/>
    <property type="project" value="UniProtKB-UniRule"/>
</dbReference>
<dbReference type="InterPro" id="IPR020568">
    <property type="entry name" value="Ribosomal_Su5_D2-typ_SF"/>
</dbReference>
<dbReference type="CDD" id="cd16928">
    <property type="entry name" value="HATPase_GyrB-like"/>
    <property type="match status" value="1"/>
</dbReference>
<dbReference type="SUPFAM" id="SSF56719">
    <property type="entry name" value="Type II DNA topoisomerase"/>
    <property type="match status" value="1"/>
</dbReference>
<dbReference type="Gene3D" id="3.30.565.10">
    <property type="entry name" value="Histidine kinase-like ATPase, C-terminal domain"/>
    <property type="match status" value="1"/>
</dbReference>
<keyword evidence="10" id="KW-0067">ATP-binding</keyword>
<dbReference type="SUPFAM" id="SSF55874">
    <property type="entry name" value="ATPase domain of HSP90 chaperone/DNA topoisomerase II/histidine kinase"/>
    <property type="match status" value="1"/>
</dbReference>
<feature type="binding site" evidence="10">
    <location>
        <begin position="117"/>
        <end position="123"/>
    </location>
    <ligand>
        <name>ATP</name>
        <dbReference type="ChEBI" id="CHEBI:30616"/>
    </ligand>
</feature>
<keyword evidence="8 10" id="KW-0413">Isomerase</keyword>
<evidence type="ECO:0000256" key="8">
    <source>
        <dbReference type="ARBA" id="ARBA00023235"/>
    </source>
</evidence>
<dbReference type="Pfam" id="PF00986">
    <property type="entry name" value="DNA_gyraseB_C"/>
    <property type="match status" value="1"/>
</dbReference>
<comment type="similarity">
    <text evidence="3">Belongs to the type II topoisomerase GyrB family.</text>
</comment>
<keyword evidence="7 10" id="KW-0238">DNA-binding</keyword>
<feature type="binding site" evidence="10">
    <location>
        <position position="10"/>
    </location>
    <ligand>
        <name>ATP</name>
        <dbReference type="ChEBI" id="CHEBI:30616"/>
    </ligand>
</feature>
<dbReference type="InterPro" id="IPR036890">
    <property type="entry name" value="HATPase_C_sf"/>
</dbReference>
<dbReference type="AlphaFoldDB" id="A0AAW7ICV7"/>
<comment type="caution">
    <text evidence="13">The sequence shown here is derived from an EMBL/GenBank/DDBJ whole genome shotgun (WGS) entry which is preliminary data.</text>
</comment>
<dbReference type="NCBIfam" id="NF011501">
    <property type="entry name" value="PRK14939.1"/>
    <property type="match status" value="1"/>
</dbReference>
<evidence type="ECO:0000256" key="11">
    <source>
        <dbReference type="SAM" id="MobiDB-lite"/>
    </source>
</evidence>
<feature type="domain" description="Toprim" evidence="12">
    <location>
        <begin position="425"/>
        <end position="539"/>
    </location>
</feature>
<comment type="similarity">
    <text evidence="10">Belongs to the type II topoisomerase family. ParE type 2 subfamily.</text>
</comment>
<feature type="region of interest" description="Disordered" evidence="11">
    <location>
        <begin position="392"/>
        <end position="425"/>
    </location>
</feature>
<keyword evidence="4" id="KW-0479">Metal-binding</keyword>
<protein>
    <recommendedName>
        <fullName evidence="10">DNA topoisomerase 4 subunit B</fullName>
        <ecNumber evidence="10">5.6.2.2</ecNumber>
    </recommendedName>
    <alternativeName>
        <fullName evidence="10">Topoisomerase IV subunit B</fullName>
    </alternativeName>
</protein>
<proteinExistence type="inferred from homology"/>
<reference evidence="13" key="1">
    <citation type="submission" date="2023-06" db="EMBL/GenBank/DDBJ databases">
        <title>Comparative genomics of Bacillaceae isolates and their secondary metabolite potential.</title>
        <authorList>
            <person name="Song L."/>
            <person name="Nielsen L.J."/>
            <person name="Mohite O."/>
            <person name="Xu X."/>
            <person name="Weber T."/>
            <person name="Kovacs A.T."/>
        </authorList>
    </citation>
    <scope>NUCLEOTIDE SEQUENCE</scope>
    <source>
        <strain evidence="13">D8_B_37</strain>
    </source>
</reference>
<comment type="cofactor">
    <cofactor evidence="2">
        <name>Mg(2+)</name>
        <dbReference type="ChEBI" id="CHEBI:18420"/>
    </cofactor>
</comment>
<dbReference type="InterPro" id="IPR006171">
    <property type="entry name" value="TOPRIM_dom"/>
</dbReference>
<dbReference type="FunFam" id="3.30.565.10:FF:000002">
    <property type="entry name" value="DNA gyrase subunit B"/>
    <property type="match status" value="1"/>
</dbReference>
<dbReference type="Gene3D" id="3.30.230.10">
    <property type="match status" value="1"/>
</dbReference>
<comment type="catalytic activity">
    <reaction evidence="1 10">
        <text>ATP-dependent breakage, passage and rejoining of double-stranded DNA.</text>
        <dbReference type="EC" id="5.6.2.2"/>
    </reaction>
</comment>
<dbReference type="InterPro" id="IPR018522">
    <property type="entry name" value="TopoIIA_CS"/>
</dbReference>
<dbReference type="InterPro" id="IPR002288">
    <property type="entry name" value="DNA_gyrase_B_C"/>
</dbReference>
<dbReference type="SUPFAM" id="SSF54211">
    <property type="entry name" value="Ribosomal protein S5 domain 2-like"/>
    <property type="match status" value="1"/>
</dbReference>
<dbReference type="GO" id="GO:0003677">
    <property type="term" value="F:DNA binding"/>
    <property type="evidence" value="ECO:0007669"/>
    <property type="project" value="UniProtKB-UniRule"/>
</dbReference>
<dbReference type="PRINTS" id="PR01159">
    <property type="entry name" value="DNAGYRASEB"/>
</dbReference>
<keyword evidence="10" id="KW-0547">Nucleotide-binding</keyword>
<feature type="binding site" evidence="10">
    <location>
        <position position="342"/>
    </location>
    <ligand>
        <name>ATP</name>
        <dbReference type="ChEBI" id="CHEBI:30616"/>
    </ligand>
</feature>
<comment type="function">
    <text evidence="10">Topoisomerase IV is essential for chromosome segregation. It relaxes supercoiled DNA. Performs the decatenation events required during the replication of a circular DNA molecule.</text>
</comment>
<feature type="site" description="Interaction with DNA" evidence="10">
    <location>
        <position position="459"/>
    </location>
</feature>
<evidence type="ECO:0000256" key="1">
    <source>
        <dbReference type="ARBA" id="ARBA00000185"/>
    </source>
</evidence>
<dbReference type="GO" id="GO:0006265">
    <property type="term" value="P:DNA topological change"/>
    <property type="evidence" value="ECO:0007669"/>
    <property type="project" value="UniProtKB-UniRule"/>
</dbReference>
<dbReference type="RefSeq" id="WP_061462991.1">
    <property type="nucleotide sequence ID" value="NZ_CP011008.1"/>
</dbReference>
<dbReference type="PROSITE" id="PS50880">
    <property type="entry name" value="TOPRIM"/>
    <property type="match status" value="1"/>
</dbReference>
<feature type="binding site" evidence="10">
    <location>
        <position position="50"/>
    </location>
    <ligand>
        <name>ATP</name>
        <dbReference type="ChEBI" id="CHEBI:30616"/>
    </ligand>
</feature>
<dbReference type="InterPro" id="IPR003594">
    <property type="entry name" value="HATPase_dom"/>
</dbReference>
<dbReference type="Pfam" id="PF02518">
    <property type="entry name" value="HATPase_c"/>
    <property type="match status" value="1"/>
</dbReference>
<dbReference type="GO" id="GO:0046872">
    <property type="term" value="F:metal ion binding"/>
    <property type="evidence" value="ECO:0007669"/>
    <property type="project" value="UniProtKB-KW"/>
</dbReference>
<accession>A0AAW7ICV7</accession>
<dbReference type="PANTHER" id="PTHR45866:SF12">
    <property type="entry name" value="DNA TOPOISOMERASE 4 SUBUNIT B"/>
    <property type="match status" value="1"/>
</dbReference>
<evidence type="ECO:0000313" key="13">
    <source>
        <dbReference type="EMBL" id="MDM5453873.1"/>
    </source>
</evidence>
<dbReference type="PROSITE" id="PS00177">
    <property type="entry name" value="TOPOISOMERASE_II"/>
    <property type="match status" value="1"/>
</dbReference>
<dbReference type="EMBL" id="JAUCEY010000008">
    <property type="protein sequence ID" value="MDM5453873.1"/>
    <property type="molecule type" value="Genomic_DNA"/>
</dbReference>
<keyword evidence="5" id="KW-0460">Magnesium</keyword>
<evidence type="ECO:0000256" key="7">
    <source>
        <dbReference type="ARBA" id="ARBA00023125"/>
    </source>
</evidence>
<dbReference type="InterPro" id="IPR001241">
    <property type="entry name" value="Topo_IIA"/>
</dbReference>
<evidence type="ECO:0000256" key="10">
    <source>
        <dbReference type="HAMAP-Rule" id="MF_00939"/>
    </source>
</evidence>
<evidence type="ECO:0000256" key="3">
    <source>
        <dbReference type="ARBA" id="ARBA00010708"/>
    </source>
</evidence>
<dbReference type="Pfam" id="PF00204">
    <property type="entry name" value="DNA_gyraseB"/>
    <property type="match status" value="1"/>
</dbReference>
<dbReference type="Pfam" id="PF01751">
    <property type="entry name" value="Toprim"/>
    <property type="match status" value="1"/>
</dbReference>
<dbReference type="NCBIfam" id="TIGR01058">
    <property type="entry name" value="parE_Gpos"/>
    <property type="match status" value="1"/>
</dbReference>
<evidence type="ECO:0000313" key="14">
    <source>
        <dbReference type="Proteomes" id="UP001234602"/>
    </source>
</evidence>
<sequence>MAKKVKTIEYNDDAIQVLEGLEAVRKRPGMYIGSTDARGLHHLVYEIVDNSVDEALAGYGDQISVKIHKDNSVSVSDKGRGMPTGMHKLGKPTPEVILTILHAGGKFGQGGYKTSGGLHGVGASVVNALSEWLVVTIKRDGFIYEQRFFNGGKPETTLEKIGKTNQAGTKIHFKPDPKIFSVTTFNYDILCERLRESAFLLKGMKIELTDERNNDQQETFHYENGIEAFVDYLNEEKETLHSVVSLEGEQNGIEVDLAFQFNDGYSENILSFVNNVRTKDGGTHEIGAKTAMTRAFNDYARKMGLLKEKDKNLEGTDIREGLSSIISVRIPEELLQFEGQTKSKLGTSEARSAVDSIVSEHLAYFFEEDPTTSTLLVKKSIKAFQAREAARKAREDARSGKKRKKSDAILSGKLTPAQSKNPERNELYLVEGDSAGGSAKQGRDRRFQAVLPLRGKVINTEKAKLADIFKNEEINTIIHAIGAGVGAEFNTPDTNYDKVIIMTDADTDGAHIQVLLLTFFYRYMKPLIESGKVYIALPPLYKVSKGTGKKEIIEYAWSDEELQGAIDKVGKGYMIQRYKGLGEMNADQLWDTTMNPETRTLIRVKIDDGARAERRVTTLMGDKVEPRRKWIEANVAFGLEEESNILDNENMSIEEEVINDGI</sequence>
<evidence type="ECO:0000256" key="9">
    <source>
        <dbReference type="ARBA" id="ARBA00063644"/>
    </source>
</evidence>
<comment type="subunit">
    <text evidence="9 10">Heterotetramer composed of ParC and ParE.</text>
</comment>
<dbReference type="SMART" id="SM00433">
    <property type="entry name" value="TOP2c"/>
    <property type="match status" value="1"/>
</dbReference>
<keyword evidence="6 10" id="KW-0799">Topoisomerase</keyword>
<evidence type="ECO:0000256" key="5">
    <source>
        <dbReference type="ARBA" id="ARBA00022842"/>
    </source>
</evidence>
<dbReference type="HAMAP" id="MF_00939">
    <property type="entry name" value="ParE_type2"/>
    <property type="match status" value="1"/>
</dbReference>
<dbReference type="Gene3D" id="3.40.50.670">
    <property type="match status" value="1"/>
</dbReference>
<evidence type="ECO:0000256" key="4">
    <source>
        <dbReference type="ARBA" id="ARBA00022723"/>
    </source>
</evidence>
<dbReference type="InterPro" id="IPR014721">
    <property type="entry name" value="Ribsml_uS5_D2-typ_fold_subgr"/>
</dbReference>
<dbReference type="KEGG" id="bsj:UP17_10680"/>
<organism evidence="13 14">
    <name type="scientific">Peribacillus simplex</name>
    <dbReference type="NCBI Taxonomy" id="1478"/>
    <lineage>
        <taxon>Bacteria</taxon>
        <taxon>Bacillati</taxon>
        <taxon>Bacillota</taxon>
        <taxon>Bacilli</taxon>
        <taxon>Bacillales</taxon>
        <taxon>Bacillaceae</taxon>
        <taxon>Peribacillus</taxon>
    </lineage>
</organism>
<dbReference type="NCBIfam" id="NF004189">
    <property type="entry name" value="PRK05644.1"/>
    <property type="match status" value="1"/>
</dbReference>
<dbReference type="EC" id="5.6.2.2" evidence="10"/>
<dbReference type="FunFam" id="3.30.230.10:FF:000005">
    <property type="entry name" value="DNA gyrase subunit B"/>
    <property type="match status" value="1"/>
</dbReference>
<dbReference type="InterPro" id="IPR013759">
    <property type="entry name" value="Topo_IIA_B_C"/>
</dbReference>
<dbReference type="InterPro" id="IPR013506">
    <property type="entry name" value="Topo_IIA_bsu_dom2"/>
</dbReference>
<name>A0AAW7ICV7_9BACI</name>
<dbReference type="InterPro" id="IPR013760">
    <property type="entry name" value="Topo_IIA-like_dom_sf"/>
</dbReference>
<dbReference type="SMART" id="SM00387">
    <property type="entry name" value="HATPase_c"/>
    <property type="match status" value="1"/>
</dbReference>
<evidence type="ECO:0000259" key="12">
    <source>
        <dbReference type="PROSITE" id="PS50880"/>
    </source>
</evidence>
<dbReference type="GO" id="GO:0005694">
    <property type="term" value="C:chromosome"/>
    <property type="evidence" value="ECO:0007669"/>
    <property type="project" value="InterPro"/>
</dbReference>
<dbReference type="FunFam" id="3.40.50.670:FF:000002">
    <property type="entry name" value="DNA gyrase subunit B"/>
    <property type="match status" value="1"/>
</dbReference>
<evidence type="ECO:0000256" key="6">
    <source>
        <dbReference type="ARBA" id="ARBA00023029"/>
    </source>
</evidence>
<evidence type="ECO:0000256" key="2">
    <source>
        <dbReference type="ARBA" id="ARBA00001946"/>
    </source>
</evidence>
<feature type="site" description="Interaction with DNA" evidence="10">
    <location>
        <position position="511"/>
    </location>
</feature>
<dbReference type="GO" id="GO:0034335">
    <property type="term" value="F:DNA negative supercoiling activity"/>
    <property type="evidence" value="ECO:0007669"/>
    <property type="project" value="UniProtKB-ARBA"/>
</dbReference>
<dbReference type="PRINTS" id="PR00418">
    <property type="entry name" value="TPI2FAMILY"/>
</dbReference>
<dbReference type="GO" id="GO:0005524">
    <property type="term" value="F:ATP binding"/>
    <property type="evidence" value="ECO:0007669"/>
    <property type="project" value="UniProtKB-UniRule"/>
</dbReference>
<dbReference type="InterPro" id="IPR000565">
    <property type="entry name" value="Topo_IIA_B"/>
</dbReference>
<dbReference type="InterPro" id="IPR005740">
    <property type="entry name" value="ParE_type2"/>
</dbReference>
<dbReference type="CDD" id="cd00822">
    <property type="entry name" value="TopoII_Trans_DNA_gyrase"/>
    <property type="match status" value="1"/>
</dbReference>